<dbReference type="PANTHER" id="PTHR37089:SF1">
    <property type="entry name" value="MEMBRANE PROTEIN"/>
    <property type="match status" value="1"/>
</dbReference>
<dbReference type="SMART" id="SM00972">
    <property type="entry name" value="SCPU"/>
    <property type="match status" value="2"/>
</dbReference>
<evidence type="ECO:0000313" key="4">
    <source>
        <dbReference type="Proteomes" id="UP000561459"/>
    </source>
</evidence>
<keyword evidence="3" id="KW-0167">Capsid protein</keyword>
<name>A0A7W6FY93_9SPHN</name>
<feature type="domain" description="Spore coat protein U/FanG" evidence="2">
    <location>
        <begin position="20"/>
        <end position="157"/>
    </location>
</feature>
<dbReference type="RefSeq" id="WP_183616738.1">
    <property type="nucleotide sequence ID" value="NZ_JACIDY010000003.1"/>
</dbReference>
<protein>
    <submittedName>
        <fullName evidence="3">Spore coat protein U-like protein</fullName>
    </submittedName>
</protein>
<dbReference type="AlphaFoldDB" id="A0A7W6FY93"/>
<evidence type="ECO:0000259" key="2">
    <source>
        <dbReference type="Pfam" id="PF05229"/>
    </source>
</evidence>
<feature type="domain" description="Spore coat protein U/FanG" evidence="2">
    <location>
        <begin position="182"/>
        <end position="315"/>
    </location>
</feature>
<dbReference type="PANTHER" id="PTHR37089">
    <property type="entry name" value="PROTEIN U-RELATED"/>
    <property type="match status" value="1"/>
</dbReference>
<evidence type="ECO:0000313" key="3">
    <source>
        <dbReference type="EMBL" id="MBB3940083.1"/>
    </source>
</evidence>
<dbReference type="Proteomes" id="UP000561459">
    <property type="component" value="Unassembled WGS sequence"/>
</dbReference>
<keyword evidence="3" id="KW-0946">Virion</keyword>
<comment type="caution">
    <text evidence="3">The sequence shown here is derived from an EMBL/GenBank/DDBJ whole genome shotgun (WGS) entry which is preliminary data.</text>
</comment>
<accession>A0A7W6FY93</accession>
<dbReference type="Pfam" id="PF05229">
    <property type="entry name" value="SCPU"/>
    <property type="match status" value="2"/>
</dbReference>
<dbReference type="InterPro" id="IPR053167">
    <property type="entry name" value="Spore_coat_component"/>
</dbReference>
<organism evidence="3 4">
    <name type="scientific">Novosphingobium fluoreni</name>
    <dbReference type="NCBI Taxonomy" id="1391222"/>
    <lineage>
        <taxon>Bacteria</taxon>
        <taxon>Pseudomonadati</taxon>
        <taxon>Pseudomonadota</taxon>
        <taxon>Alphaproteobacteria</taxon>
        <taxon>Sphingomonadales</taxon>
        <taxon>Sphingomonadaceae</taxon>
        <taxon>Novosphingobium</taxon>
    </lineage>
</organism>
<keyword evidence="1" id="KW-0732">Signal</keyword>
<dbReference type="InterPro" id="IPR007893">
    <property type="entry name" value="Spore_coat_U/FanG"/>
</dbReference>
<evidence type="ECO:0000256" key="1">
    <source>
        <dbReference type="SAM" id="SignalP"/>
    </source>
</evidence>
<gene>
    <name evidence="3" type="ORF">GGR39_001733</name>
</gene>
<reference evidence="3 4" key="1">
    <citation type="submission" date="2020-08" db="EMBL/GenBank/DDBJ databases">
        <title>Genomic Encyclopedia of Type Strains, Phase IV (KMG-IV): sequencing the most valuable type-strain genomes for metagenomic binning, comparative biology and taxonomic classification.</title>
        <authorList>
            <person name="Goeker M."/>
        </authorList>
    </citation>
    <scope>NUCLEOTIDE SEQUENCE [LARGE SCALE GENOMIC DNA]</scope>
    <source>
        <strain evidence="3 4">DSM 27568</strain>
    </source>
</reference>
<proteinExistence type="predicted"/>
<feature type="signal peptide" evidence="1">
    <location>
        <begin position="1"/>
        <end position="26"/>
    </location>
</feature>
<sequence>MSRRLVLTLALIGWAALLLAPAPARAACQTANSSASFADSSSYTVQANGVAQVSTSAGFSCSGSVITLGGTSSARATITSANGWKLAAGADRIPYAVSADPNGTYSFAQYGTINYFDPTMLSLLTILTGGSFTPRIYLTVNGNANVAAGTYTDTLTVQWTWTICHAVNLSNACILSESGTGTSTIPVTINVGKDCQISAPPVAFGSASLLSQFAEVTQSVLVDCSKGTSFNVAFTSGSAPSARPWRTMKDGAGRVLQYNLYRSDGATIWDESNPQAAATPGTGAVSPAQPFTYKARINPAQAAPVAGTYSDTVSVVVTF</sequence>
<feature type="chain" id="PRO_5030997005" evidence="1">
    <location>
        <begin position="27"/>
        <end position="319"/>
    </location>
</feature>
<keyword evidence="4" id="KW-1185">Reference proteome</keyword>
<dbReference type="EMBL" id="JACIDY010000003">
    <property type="protein sequence ID" value="MBB3940083.1"/>
    <property type="molecule type" value="Genomic_DNA"/>
</dbReference>